<name>A0A098BZC4_9BACT</name>
<dbReference type="PANTHER" id="PTHR33990">
    <property type="entry name" value="PROTEIN YJDN-RELATED"/>
    <property type="match status" value="1"/>
</dbReference>
<keyword evidence="2" id="KW-0489">Methyltransferase</keyword>
<dbReference type="EMBL" id="LN515532">
    <property type="protein sequence ID" value="CEA16009.1"/>
    <property type="molecule type" value="Genomic_DNA"/>
</dbReference>
<reference evidence="2 3" key="1">
    <citation type="submission" date="2014-08" db="EMBL/GenBank/DDBJ databases">
        <authorList>
            <person name="Wibberg D."/>
        </authorList>
    </citation>
    <scope>NUCLEOTIDE SEQUENCE [LARGE SCALE GENOMIC DNA]</scope>
    <source>
        <strain evidence="3">ING2-E5B</strain>
    </source>
</reference>
<evidence type="ECO:0000313" key="2">
    <source>
        <dbReference type="EMBL" id="CEA16009.1"/>
    </source>
</evidence>
<dbReference type="GO" id="GO:0032259">
    <property type="term" value="P:methylation"/>
    <property type="evidence" value="ECO:0007669"/>
    <property type="project" value="UniProtKB-KW"/>
</dbReference>
<dbReference type="Proteomes" id="UP000032417">
    <property type="component" value="Chromosome 1"/>
</dbReference>
<dbReference type="Pfam" id="PF06983">
    <property type="entry name" value="3-dmu-9_3-mt"/>
    <property type="match status" value="2"/>
</dbReference>
<feature type="domain" description="PhnB-like" evidence="1">
    <location>
        <begin position="3"/>
        <end position="106"/>
    </location>
</feature>
<dbReference type="HOGENOM" id="CLU_054535_0_0_10"/>
<dbReference type="STRING" id="1562970.ING2E5B_1259"/>
<dbReference type="KEGG" id="pbt:ING2E5B_1259"/>
<dbReference type="InterPro" id="IPR028973">
    <property type="entry name" value="PhnB-like"/>
</dbReference>
<dbReference type="InterPro" id="IPR029068">
    <property type="entry name" value="Glyas_Bleomycin-R_OHBP_Dase"/>
</dbReference>
<dbReference type="SUPFAM" id="SSF54593">
    <property type="entry name" value="Glyoxalase/Bleomycin resistance protein/Dihydroxybiphenyl dioxygenase"/>
    <property type="match status" value="2"/>
</dbReference>
<keyword evidence="3" id="KW-1185">Reference proteome</keyword>
<organism evidence="2 3">
    <name type="scientific">Fermentimonas caenicola</name>
    <dbReference type="NCBI Taxonomy" id="1562970"/>
    <lineage>
        <taxon>Bacteria</taxon>
        <taxon>Pseudomonadati</taxon>
        <taxon>Bacteroidota</taxon>
        <taxon>Bacteroidia</taxon>
        <taxon>Bacteroidales</taxon>
        <taxon>Dysgonomonadaceae</taxon>
        <taxon>Fermentimonas</taxon>
    </lineage>
</organism>
<dbReference type="PATRIC" id="fig|1562970.3.peg.1245"/>
<dbReference type="Gene3D" id="3.10.180.10">
    <property type="entry name" value="2,3-Dihydroxybiphenyl 1,2-Dioxygenase, domain 1"/>
    <property type="match status" value="2"/>
</dbReference>
<dbReference type="CDD" id="cd06588">
    <property type="entry name" value="PhnB_like"/>
    <property type="match status" value="2"/>
</dbReference>
<keyword evidence="2" id="KW-0830">Ubiquinone</keyword>
<evidence type="ECO:0000313" key="3">
    <source>
        <dbReference type="Proteomes" id="UP000032417"/>
    </source>
</evidence>
<sequence>MCKNNAKEMAEYYLSVFTDIEIADENNWAVVLNIVGQRVMLLNGGEMAHPNPTISLMYLTTSAFEVQDLYNKLIKGGKDLMPLDSYPFSEKYAWVEDRYNVSWQIITANEKDIIQKIVPTLMFVGENNGKAAEAIDFYTSKFPNSEKLGVLKYTGDEGEIPGNIQHAEFKMLDYLLMIMDSSNLNSINFSEGVSLVVECKTQEEIDKYWDIFISNGGEEGMCGWLKDKFGVCWQIAPSVLKELLKKSPEVMKEMINMKKLDIRRLSDSVM</sequence>
<dbReference type="PANTHER" id="PTHR33990:SF4">
    <property type="entry name" value="PHNB-LIKE DOMAIN-CONTAINING PROTEIN"/>
    <property type="match status" value="1"/>
</dbReference>
<evidence type="ECO:0000259" key="1">
    <source>
        <dbReference type="Pfam" id="PF06983"/>
    </source>
</evidence>
<proteinExistence type="predicted"/>
<protein>
    <submittedName>
        <fullName evidence="2">3-demethylubiquinone-9 3-methyltransferase</fullName>
    </submittedName>
</protein>
<gene>
    <name evidence="2" type="ORF">ING2E5B_1259</name>
</gene>
<accession>A0A098BZC4</accession>
<keyword evidence="2" id="KW-0808">Transferase</keyword>
<dbReference type="AlphaFoldDB" id="A0A098BZC4"/>
<feature type="domain" description="PhnB-like" evidence="1">
    <location>
        <begin position="115"/>
        <end position="235"/>
    </location>
</feature>
<dbReference type="GO" id="GO:0008168">
    <property type="term" value="F:methyltransferase activity"/>
    <property type="evidence" value="ECO:0007669"/>
    <property type="project" value="UniProtKB-KW"/>
</dbReference>